<dbReference type="EMBL" id="JBHRXN010000036">
    <property type="protein sequence ID" value="MFC3533699.1"/>
    <property type="molecule type" value="Genomic_DNA"/>
</dbReference>
<accession>A0ABV7RJR2</accession>
<sequence>MAFKRSLSKSSGGRSIHLVRGNPDCETFYQWIHNELTKITKKWPPEISELKTGRRGNLGEFISYKVARSSGLYGKSKGYTIAIMGALTPLQDGAPTGLDTTIIHLDPNGDTSKDRLYIMEVKTTGAIDLKYASALVGDYEKLLGKAKFAGSLGERMNWLQGYLMEVHEFSPAELERVGDLFQPKAEDCTGITLLPTLVHDRKAGDSAALTALDDVAVKIEGLGWRQDCIEAWSIAITDLTSCFIHLSNNKSSMP</sequence>
<comment type="caution">
    <text evidence="1">The sequence shown here is derived from an EMBL/GenBank/DDBJ whole genome shotgun (WGS) entry which is preliminary data.</text>
</comment>
<gene>
    <name evidence="1" type="ORF">ACFOLG_16130</name>
</gene>
<evidence type="ECO:0000313" key="2">
    <source>
        <dbReference type="Proteomes" id="UP001595741"/>
    </source>
</evidence>
<reference evidence="2" key="1">
    <citation type="journal article" date="2019" name="Int. J. Syst. Evol. Microbiol.">
        <title>The Global Catalogue of Microorganisms (GCM) 10K type strain sequencing project: providing services to taxonomists for standard genome sequencing and annotation.</title>
        <authorList>
            <consortium name="The Broad Institute Genomics Platform"/>
            <consortium name="The Broad Institute Genome Sequencing Center for Infectious Disease"/>
            <person name="Wu L."/>
            <person name="Ma J."/>
        </authorList>
    </citation>
    <scope>NUCLEOTIDE SEQUENCE [LARGE SCALE GENOMIC DNA]</scope>
    <source>
        <strain evidence="2">KCTC 42742</strain>
    </source>
</reference>
<evidence type="ECO:0008006" key="3">
    <source>
        <dbReference type="Google" id="ProtNLM"/>
    </source>
</evidence>
<organism evidence="1 2">
    <name type="scientific">Vogesella facilis</name>
    <dbReference type="NCBI Taxonomy" id="1655232"/>
    <lineage>
        <taxon>Bacteria</taxon>
        <taxon>Pseudomonadati</taxon>
        <taxon>Pseudomonadota</taxon>
        <taxon>Betaproteobacteria</taxon>
        <taxon>Neisseriales</taxon>
        <taxon>Chromobacteriaceae</taxon>
        <taxon>Vogesella</taxon>
    </lineage>
</organism>
<evidence type="ECO:0000313" key="1">
    <source>
        <dbReference type="EMBL" id="MFC3533699.1"/>
    </source>
</evidence>
<name>A0ABV7RJR2_9NEIS</name>
<dbReference type="RefSeq" id="WP_386093716.1">
    <property type="nucleotide sequence ID" value="NZ_JBHRXN010000036.1"/>
</dbReference>
<keyword evidence="2" id="KW-1185">Reference proteome</keyword>
<proteinExistence type="predicted"/>
<protein>
    <recommendedName>
        <fullName evidence="3">Anti-bacteriophage protein A/HamA C-terminal domain-containing protein</fullName>
    </recommendedName>
</protein>
<dbReference type="Proteomes" id="UP001595741">
    <property type="component" value="Unassembled WGS sequence"/>
</dbReference>